<evidence type="ECO:0000313" key="5">
    <source>
        <dbReference type="EMBL" id="KLO17647.1"/>
    </source>
</evidence>
<dbReference type="STRING" id="27342.A0A0H2S1B4"/>
<gene>
    <name evidence="5" type="ORF">SCHPADRAFT_925681</name>
</gene>
<dbReference type="EMBL" id="KQ085902">
    <property type="protein sequence ID" value="KLO17647.1"/>
    <property type="molecule type" value="Genomic_DNA"/>
</dbReference>
<sequence>MLSLRSRLFAPILLFIGKSTLVASLSCRNLPGDLNFPSSAAWDAFNVSIGGQLLAVVPTAMFCHELPLGQCNTAMWASAEFRAGIPGSMDNANWEQDYLSNPPSLCLQNSTTCGQGNVPVFAVNATDVSHIQLGVQFASEHNLRVAVKASGHDYLGRSTAKGSLLLWTHHLQNISFTDSFTVDGKNLGSAMTVGSGVPANTLYEATKQMGKIYVGPNTATAVPAGGYVQGTGHSAFSTALGLGADNALEFEIVVANGTLLKANEVENSDLFFALRGGGSGSWGVVTSATFCTFPTFPAVNHVIEYLATTNASTRALAEIHARHVFDWTPFNAGQYFYLFVGGAAGNSLFVSTFFPNSTEDQANAAMKPFIDDVAAANLSVSVIELNVTSGLPNDLLFMADVQVGANDILGSRLIPMDAYKTNVEGIGQGYEELLELGVGGSVPPPFDYMRAVTRLCSYRILGHNLLGGKVVENANIGNAVNPKWRTAQTHLIATASWPDSFTPAQVEAVKEQMTNQFVPILAKMTNETDSGAYSNEADVREPDFQTTFFGSVYPKLKSIKEKYDPNGLFIVQAGVGSEDWDTAGNCRVN</sequence>
<dbReference type="InterPro" id="IPR006094">
    <property type="entry name" value="Oxid_FAD_bind_N"/>
</dbReference>
<dbReference type="PROSITE" id="PS51387">
    <property type="entry name" value="FAD_PCMH"/>
    <property type="match status" value="1"/>
</dbReference>
<feature type="signal peptide" evidence="3">
    <location>
        <begin position="1"/>
        <end position="24"/>
    </location>
</feature>
<keyword evidence="2" id="KW-0560">Oxidoreductase</keyword>
<accession>A0A0H2S1B4</accession>
<feature type="domain" description="FAD-binding PCMH-type" evidence="4">
    <location>
        <begin position="115"/>
        <end position="295"/>
    </location>
</feature>
<dbReference type="SUPFAM" id="SSF56176">
    <property type="entry name" value="FAD-binding/transporter-associated domain-like"/>
    <property type="match status" value="1"/>
</dbReference>
<dbReference type="Gene3D" id="3.30.465.10">
    <property type="match status" value="2"/>
</dbReference>
<dbReference type="PANTHER" id="PTHR13878">
    <property type="entry name" value="GULONOLACTONE OXIDASE"/>
    <property type="match status" value="1"/>
</dbReference>
<feature type="chain" id="PRO_5005202322" evidence="3">
    <location>
        <begin position="25"/>
        <end position="589"/>
    </location>
</feature>
<dbReference type="InParanoid" id="A0A0H2S1B4"/>
<reference evidence="5 6" key="1">
    <citation type="submission" date="2015-04" db="EMBL/GenBank/DDBJ databases">
        <title>Complete genome sequence of Schizopora paradoxa KUC8140, a cosmopolitan wood degrader in East Asia.</title>
        <authorList>
            <consortium name="DOE Joint Genome Institute"/>
            <person name="Min B."/>
            <person name="Park H."/>
            <person name="Jang Y."/>
            <person name="Kim J.-J."/>
            <person name="Kim K.H."/>
            <person name="Pangilinan J."/>
            <person name="Lipzen A."/>
            <person name="Riley R."/>
            <person name="Grigoriev I.V."/>
            <person name="Spatafora J.W."/>
            <person name="Choi I.-G."/>
        </authorList>
    </citation>
    <scope>NUCLEOTIDE SEQUENCE [LARGE SCALE GENOMIC DNA]</scope>
    <source>
        <strain evidence="5 6">KUC8140</strain>
    </source>
</reference>
<dbReference type="InterPro" id="IPR036318">
    <property type="entry name" value="FAD-bd_PCMH-like_sf"/>
</dbReference>
<protein>
    <submittedName>
        <fullName evidence="5">FAD-binding domain-containing protein</fullName>
    </submittedName>
</protein>
<evidence type="ECO:0000256" key="2">
    <source>
        <dbReference type="ARBA" id="ARBA00023002"/>
    </source>
</evidence>
<dbReference type="PANTHER" id="PTHR13878:SF91">
    <property type="entry name" value="FAD BINDING DOMAIN PROTEIN (AFU_ORTHOLOGUE AFUA_6G12070)-RELATED"/>
    <property type="match status" value="1"/>
</dbReference>
<dbReference type="InterPro" id="IPR016166">
    <property type="entry name" value="FAD-bd_PCMH"/>
</dbReference>
<organism evidence="5 6">
    <name type="scientific">Schizopora paradoxa</name>
    <dbReference type="NCBI Taxonomy" id="27342"/>
    <lineage>
        <taxon>Eukaryota</taxon>
        <taxon>Fungi</taxon>
        <taxon>Dikarya</taxon>
        <taxon>Basidiomycota</taxon>
        <taxon>Agaricomycotina</taxon>
        <taxon>Agaricomycetes</taxon>
        <taxon>Hymenochaetales</taxon>
        <taxon>Schizoporaceae</taxon>
        <taxon>Schizopora</taxon>
    </lineage>
</organism>
<dbReference type="Pfam" id="PF01565">
    <property type="entry name" value="FAD_binding_4"/>
    <property type="match status" value="1"/>
</dbReference>
<dbReference type="InterPro" id="IPR012951">
    <property type="entry name" value="BBE"/>
</dbReference>
<evidence type="ECO:0000259" key="4">
    <source>
        <dbReference type="PROSITE" id="PS51387"/>
    </source>
</evidence>
<evidence type="ECO:0000256" key="1">
    <source>
        <dbReference type="ARBA" id="ARBA00005466"/>
    </source>
</evidence>
<keyword evidence="3" id="KW-0732">Signal</keyword>
<dbReference type="OrthoDB" id="9983560at2759"/>
<dbReference type="InterPro" id="IPR050432">
    <property type="entry name" value="FAD-linked_Oxidoreductases_BP"/>
</dbReference>
<name>A0A0H2S1B4_9AGAM</name>
<evidence type="ECO:0000313" key="6">
    <source>
        <dbReference type="Proteomes" id="UP000053477"/>
    </source>
</evidence>
<dbReference type="GO" id="GO:0016491">
    <property type="term" value="F:oxidoreductase activity"/>
    <property type="evidence" value="ECO:0007669"/>
    <property type="project" value="UniProtKB-KW"/>
</dbReference>
<comment type="similarity">
    <text evidence="1">Belongs to the oxygen-dependent FAD-linked oxidoreductase family.</text>
</comment>
<evidence type="ECO:0000256" key="3">
    <source>
        <dbReference type="SAM" id="SignalP"/>
    </source>
</evidence>
<dbReference type="AlphaFoldDB" id="A0A0H2S1B4"/>
<dbReference type="GO" id="GO:0071949">
    <property type="term" value="F:FAD binding"/>
    <property type="evidence" value="ECO:0007669"/>
    <property type="project" value="InterPro"/>
</dbReference>
<dbReference type="InterPro" id="IPR016169">
    <property type="entry name" value="FAD-bd_PCMH_sub2"/>
</dbReference>
<keyword evidence="6" id="KW-1185">Reference proteome</keyword>
<dbReference type="Pfam" id="PF08031">
    <property type="entry name" value="BBE"/>
    <property type="match status" value="1"/>
</dbReference>
<dbReference type="Proteomes" id="UP000053477">
    <property type="component" value="Unassembled WGS sequence"/>
</dbReference>
<proteinExistence type="inferred from homology"/>